<gene>
    <name evidence="3" type="ORF">BT63DRAFT_445321</name>
</gene>
<evidence type="ECO:0000313" key="4">
    <source>
        <dbReference type="Proteomes" id="UP000799302"/>
    </source>
</evidence>
<proteinExistence type="predicted"/>
<sequence>MSPNTPVKIILGTHMVGDSSTHPGIAHFDNEKDVKALLDTFYNRGYSNIDTAGNYGASEKRLGQAGAASRFIIDTKVLDGQPGSHEYTKIGQSIKQSLDALKSNSVETLYLHVPDRQTPFEESAKAMNQAIEQGQCKRFGLSNYAPAEVQQFVDLCEEKGYAKPSVYQGHYNAIVRRGEKELFPVLRKNKIAFYAYSAGAGGLFSGHSHTSVRWSDSNAPGSLYKMLYGQQPVQDSVKIVRDAAQKHGISGHEAAIRWTAFHSILDGQYGDGVIIGMSKLAQLRDTLDAIKAGPLPSDLADAITAVYATVEGAEPPYHL</sequence>
<accession>A0A6A6UVN8</accession>
<dbReference type="AlphaFoldDB" id="A0A6A6UVN8"/>
<keyword evidence="4" id="KW-1185">Reference proteome</keyword>
<dbReference type="PANTHER" id="PTHR43364">
    <property type="entry name" value="NADH-SPECIFIC METHYLGLYOXAL REDUCTASE-RELATED"/>
    <property type="match status" value="1"/>
</dbReference>
<dbReference type="GO" id="GO:0016491">
    <property type="term" value="F:oxidoreductase activity"/>
    <property type="evidence" value="ECO:0007669"/>
    <property type="project" value="UniProtKB-KW"/>
</dbReference>
<name>A0A6A6UVN8_9PEZI</name>
<dbReference type="InterPro" id="IPR023210">
    <property type="entry name" value="NADP_OxRdtase_dom"/>
</dbReference>
<dbReference type="SUPFAM" id="SSF51430">
    <property type="entry name" value="NAD(P)-linked oxidoreductase"/>
    <property type="match status" value="1"/>
</dbReference>
<evidence type="ECO:0000259" key="2">
    <source>
        <dbReference type="Pfam" id="PF00248"/>
    </source>
</evidence>
<dbReference type="InterPro" id="IPR050523">
    <property type="entry name" value="AKR_Detox_Biosynth"/>
</dbReference>
<dbReference type="Proteomes" id="UP000799302">
    <property type="component" value="Unassembled WGS sequence"/>
</dbReference>
<reference evidence="3" key="1">
    <citation type="journal article" date="2020" name="Stud. Mycol.">
        <title>101 Dothideomycetes genomes: a test case for predicting lifestyles and emergence of pathogens.</title>
        <authorList>
            <person name="Haridas S."/>
            <person name="Albert R."/>
            <person name="Binder M."/>
            <person name="Bloem J."/>
            <person name="Labutti K."/>
            <person name="Salamov A."/>
            <person name="Andreopoulos B."/>
            <person name="Baker S."/>
            <person name="Barry K."/>
            <person name="Bills G."/>
            <person name="Bluhm B."/>
            <person name="Cannon C."/>
            <person name="Castanera R."/>
            <person name="Culley D."/>
            <person name="Daum C."/>
            <person name="Ezra D."/>
            <person name="Gonzalez J."/>
            <person name="Henrissat B."/>
            <person name="Kuo A."/>
            <person name="Liang C."/>
            <person name="Lipzen A."/>
            <person name="Lutzoni F."/>
            <person name="Magnuson J."/>
            <person name="Mondo S."/>
            <person name="Nolan M."/>
            <person name="Ohm R."/>
            <person name="Pangilinan J."/>
            <person name="Park H.-J."/>
            <person name="Ramirez L."/>
            <person name="Alfaro M."/>
            <person name="Sun H."/>
            <person name="Tritt A."/>
            <person name="Yoshinaga Y."/>
            <person name="Zwiers L.-H."/>
            <person name="Turgeon B."/>
            <person name="Goodwin S."/>
            <person name="Spatafora J."/>
            <person name="Crous P."/>
            <person name="Grigoriev I."/>
        </authorList>
    </citation>
    <scope>NUCLEOTIDE SEQUENCE</scope>
    <source>
        <strain evidence="3">CBS 115976</strain>
    </source>
</reference>
<dbReference type="EMBL" id="MU004230">
    <property type="protein sequence ID" value="KAF2675543.1"/>
    <property type="molecule type" value="Genomic_DNA"/>
</dbReference>
<organism evidence="3 4">
    <name type="scientific">Microthyrium microscopicum</name>
    <dbReference type="NCBI Taxonomy" id="703497"/>
    <lineage>
        <taxon>Eukaryota</taxon>
        <taxon>Fungi</taxon>
        <taxon>Dikarya</taxon>
        <taxon>Ascomycota</taxon>
        <taxon>Pezizomycotina</taxon>
        <taxon>Dothideomycetes</taxon>
        <taxon>Dothideomycetes incertae sedis</taxon>
        <taxon>Microthyriales</taxon>
        <taxon>Microthyriaceae</taxon>
        <taxon>Microthyrium</taxon>
    </lineage>
</organism>
<protein>
    <submittedName>
        <fullName evidence="3">Aldo/keto reductase</fullName>
    </submittedName>
</protein>
<evidence type="ECO:0000256" key="1">
    <source>
        <dbReference type="ARBA" id="ARBA00023002"/>
    </source>
</evidence>
<dbReference type="PANTHER" id="PTHR43364:SF4">
    <property type="entry name" value="NAD(P)-LINKED OXIDOREDUCTASE SUPERFAMILY PROTEIN"/>
    <property type="match status" value="1"/>
</dbReference>
<evidence type="ECO:0000313" key="3">
    <source>
        <dbReference type="EMBL" id="KAF2675543.1"/>
    </source>
</evidence>
<feature type="domain" description="NADP-dependent oxidoreductase" evidence="2">
    <location>
        <begin position="8"/>
        <end position="307"/>
    </location>
</feature>
<keyword evidence="1" id="KW-0560">Oxidoreductase</keyword>
<dbReference type="CDD" id="cd19075">
    <property type="entry name" value="AKR_AKR7A1-5"/>
    <property type="match status" value="1"/>
</dbReference>
<dbReference type="OrthoDB" id="48988at2759"/>
<dbReference type="Gene3D" id="3.20.20.100">
    <property type="entry name" value="NADP-dependent oxidoreductase domain"/>
    <property type="match status" value="1"/>
</dbReference>
<dbReference type="InterPro" id="IPR036812">
    <property type="entry name" value="NAD(P)_OxRdtase_dom_sf"/>
</dbReference>
<dbReference type="Pfam" id="PF00248">
    <property type="entry name" value="Aldo_ket_red"/>
    <property type="match status" value="1"/>
</dbReference>